<accession>A0ABD0YMT3</accession>
<dbReference type="GO" id="GO:0003997">
    <property type="term" value="F:acyl-CoA oxidase activity"/>
    <property type="evidence" value="ECO:0007669"/>
    <property type="project" value="UniProtKB-EC"/>
</dbReference>
<dbReference type="FunFam" id="1.20.140.10:FF:000010">
    <property type="entry name" value="Acyl-coenzyme A oxidase"/>
    <property type="match status" value="1"/>
</dbReference>
<dbReference type="InterPro" id="IPR046373">
    <property type="entry name" value="Acyl-CoA_Oxase/DH_mid-dom_sf"/>
</dbReference>
<dbReference type="InterPro" id="IPR012258">
    <property type="entry name" value="Acyl-CoA_oxidase"/>
</dbReference>
<dbReference type="AlphaFoldDB" id="A0ABD0YMT3"/>
<dbReference type="InterPro" id="IPR055060">
    <property type="entry name" value="ACOX_C_alpha1"/>
</dbReference>
<comment type="cofactor">
    <cofactor evidence="1">
        <name>FAD</name>
        <dbReference type="ChEBI" id="CHEBI:57692"/>
    </cofactor>
</comment>
<keyword evidence="10" id="KW-0443">Lipid metabolism</keyword>
<dbReference type="EMBL" id="JBFDAA010000005">
    <property type="protein sequence ID" value="KAL1132573.1"/>
    <property type="molecule type" value="Genomic_DNA"/>
</dbReference>
<evidence type="ECO:0000256" key="3">
    <source>
        <dbReference type="ARBA" id="ARBA00005189"/>
    </source>
</evidence>
<keyword evidence="6" id="KW-0285">Flavoprotein</keyword>
<proteinExistence type="inferred from homology"/>
<comment type="pathway">
    <text evidence="3">Lipid metabolism.</text>
</comment>
<sequence length="520" mass="58051">MRTTAHYDPNTQEFILNSPDFEAAKCWAGNLGQSSTHCILFAKLITPEGTNHGLHAFFVPIRDPRTMLTFPGVIIGDMGEKIGLNGIDNGFMMFSNYRIPRENLLNKNGDVTPEGRYISPYNDPNKRHGASLGALSAGRISVIKISGVYLTKAVVIAVRYSGARKQFGLTEDEMPVLEYQLQQWRLFPYVAAAYVLNNFSHYIGKVLSDFTINMVKGENKEHQALLGPELHALSCALKPISGWIARDGIQECRESCGGHGYLKFSGFGDLRSDNDANVTYEGDNNVLTQQTSNWLIQLWSKHNVQNQWDTPLGSVSFIKNWKYILKEKFNATTPNAAVEGRCLLKAYKWLICYLLQYSNDVLNNHLSNGKHPFVAKNESQVYCARTLVIAYGEHFMLQKMVELAESQQGSIAKVLHLLASLFGAWSLEKHLVILYQGGYCSGKLPAECLRHGILNLCGQLKAEAISLVDAISPPDFIINSPLGYADGNIYKNIQAAMFRNPGTFERPTWWSDILGQTAKL</sequence>
<dbReference type="PANTHER" id="PTHR10909:SF390">
    <property type="entry name" value="PEROXISOMAL ACYL-COENZYME A OXIDASE 3"/>
    <property type="match status" value="1"/>
</dbReference>
<evidence type="ECO:0000313" key="14">
    <source>
        <dbReference type="EMBL" id="KAL1132573.1"/>
    </source>
</evidence>
<dbReference type="FunFam" id="1.20.140.10:FF:000007">
    <property type="entry name" value="Acyl-coenzyme A oxidase"/>
    <property type="match status" value="1"/>
</dbReference>
<dbReference type="Proteomes" id="UP001558652">
    <property type="component" value="Unassembled WGS sequence"/>
</dbReference>
<comment type="subcellular location">
    <subcellularLocation>
        <location evidence="2">Peroxisome</location>
    </subcellularLocation>
</comment>
<keyword evidence="11" id="KW-0576">Peroxisome</keyword>
<keyword evidence="7" id="KW-0274">FAD</keyword>
<feature type="domain" description="Acyl-CoA oxidase C-terminal" evidence="12">
    <location>
        <begin position="342"/>
        <end position="516"/>
    </location>
</feature>
<evidence type="ECO:0000313" key="15">
    <source>
        <dbReference type="Proteomes" id="UP001558652"/>
    </source>
</evidence>
<comment type="similarity">
    <text evidence="4">Belongs to the acyl-CoA oxidase family.</text>
</comment>
<evidence type="ECO:0000256" key="5">
    <source>
        <dbReference type="ARBA" id="ARBA00012870"/>
    </source>
</evidence>
<reference evidence="14 15" key="1">
    <citation type="submission" date="2024-07" db="EMBL/GenBank/DDBJ databases">
        <title>Chromosome-level genome assembly of the water stick insect Ranatra chinensis (Heteroptera: Nepidae).</title>
        <authorList>
            <person name="Liu X."/>
        </authorList>
    </citation>
    <scope>NUCLEOTIDE SEQUENCE [LARGE SCALE GENOMIC DNA]</scope>
    <source>
        <strain evidence="14">Cailab_2021Rc</strain>
        <tissue evidence="14">Muscle</tissue>
    </source>
</reference>
<evidence type="ECO:0000256" key="11">
    <source>
        <dbReference type="ARBA" id="ARBA00023140"/>
    </source>
</evidence>
<keyword evidence="8" id="KW-0276">Fatty acid metabolism</keyword>
<evidence type="ECO:0000256" key="9">
    <source>
        <dbReference type="ARBA" id="ARBA00023002"/>
    </source>
</evidence>
<dbReference type="InterPro" id="IPR036250">
    <property type="entry name" value="AcylCo_DH-like_C"/>
</dbReference>
<protein>
    <recommendedName>
        <fullName evidence="5">acyl-CoA oxidase</fullName>
        <ecNumber evidence="5">1.3.3.6</ecNumber>
    </recommendedName>
</protein>
<evidence type="ECO:0000256" key="10">
    <source>
        <dbReference type="ARBA" id="ARBA00023098"/>
    </source>
</evidence>
<name>A0ABD0YMT3_9HEMI</name>
<keyword evidence="9" id="KW-0560">Oxidoreductase</keyword>
<dbReference type="Pfam" id="PF01756">
    <property type="entry name" value="ACOX"/>
    <property type="match status" value="1"/>
</dbReference>
<dbReference type="InterPro" id="IPR002655">
    <property type="entry name" value="Acyl-CoA_oxidase_C"/>
</dbReference>
<dbReference type="Gene3D" id="2.40.110.10">
    <property type="entry name" value="Butyryl-CoA Dehydrogenase, subunit A, domain 2"/>
    <property type="match status" value="1"/>
</dbReference>
<dbReference type="FunFam" id="2.40.110.10:FF:000005">
    <property type="entry name" value="Acyl-coenzyme A oxidase"/>
    <property type="match status" value="1"/>
</dbReference>
<dbReference type="SUPFAM" id="SSF47203">
    <property type="entry name" value="Acyl-CoA dehydrogenase C-terminal domain-like"/>
    <property type="match status" value="2"/>
</dbReference>
<dbReference type="PANTHER" id="PTHR10909">
    <property type="entry name" value="ELECTRON TRANSPORT OXIDOREDUCTASE"/>
    <property type="match status" value="1"/>
</dbReference>
<evidence type="ECO:0000256" key="6">
    <source>
        <dbReference type="ARBA" id="ARBA00022630"/>
    </source>
</evidence>
<dbReference type="GO" id="GO:0005777">
    <property type="term" value="C:peroxisome"/>
    <property type="evidence" value="ECO:0007669"/>
    <property type="project" value="UniProtKB-SubCell"/>
</dbReference>
<dbReference type="EC" id="1.3.3.6" evidence="5"/>
<evidence type="ECO:0000256" key="1">
    <source>
        <dbReference type="ARBA" id="ARBA00001974"/>
    </source>
</evidence>
<feature type="domain" description="Acyl-CoA oxidase C-alpha1" evidence="13">
    <location>
        <begin position="133"/>
        <end position="296"/>
    </location>
</feature>
<dbReference type="InterPro" id="IPR009100">
    <property type="entry name" value="AcylCoA_DH/oxidase_NM_dom_sf"/>
</dbReference>
<dbReference type="Gene3D" id="1.20.140.10">
    <property type="entry name" value="Butyryl-CoA Dehydrogenase, subunit A, domain 3"/>
    <property type="match status" value="2"/>
</dbReference>
<organism evidence="14 15">
    <name type="scientific">Ranatra chinensis</name>
    <dbReference type="NCBI Taxonomy" id="642074"/>
    <lineage>
        <taxon>Eukaryota</taxon>
        <taxon>Metazoa</taxon>
        <taxon>Ecdysozoa</taxon>
        <taxon>Arthropoda</taxon>
        <taxon>Hexapoda</taxon>
        <taxon>Insecta</taxon>
        <taxon>Pterygota</taxon>
        <taxon>Neoptera</taxon>
        <taxon>Paraneoptera</taxon>
        <taxon>Hemiptera</taxon>
        <taxon>Heteroptera</taxon>
        <taxon>Panheteroptera</taxon>
        <taxon>Nepomorpha</taxon>
        <taxon>Nepidae</taxon>
        <taxon>Ranatrinae</taxon>
        <taxon>Ranatra</taxon>
    </lineage>
</organism>
<evidence type="ECO:0000256" key="2">
    <source>
        <dbReference type="ARBA" id="ARBA00004275"/>
    </source>
</evidence>
<evidence type="ECO:0000259" key="12">
    <source>
        <dbReference type="Pfam" id="PF01756"/>
    </source>
</evidence>
<evidence type="ECO:0000256" key="7">
    <source>
        <dbReference type="ARBA" id="ARBA00022827"/>
    </source>
</evidence>
<keyword evidence="15" id="KW-1185">Reference proteome</keyword>
<dbReference type="SUPFAM" id="SSF56645">
    <property type="entry name" value="Acyl-CoA dehydrogenase NM domain-like"/>
    <property type="match status" value="1"/>
</dbReference>
<evidence type="ECO:0000256" key="8">
    <source>
        <dbReference type="ARBA" id="ARBA00022832"/>
    </source>
</evidence>
<dbReference type="GO" id="GO:0006631">
    <property type="term" value="P:fatty acid metabolic process"/>
    <property type="evidence" value="ECO:0007669"/>
    <property type="project" value="UniProtKB-KW"/>
</dbReference>
<evidence type="ECO:0000256" key="4">
    <source>
        <dbReference type="ARBA" id="ARBA00006288"/>
    </source>
</evidence>
<dbReference type="Pfam" id="PF22924">
    <property type="entry name" value="ACOX_C_alpha1"/>
    <property type="match status" value="1"/>
</dbReference>
<evidence type="ECO:0000259" key="13">
    <source>
        <dbReference type="Pfam" id="PF22924"/>
    </source>
</evidence>
<comment type="caution">
    <text evidence="14">The sequence shown here is derived from an EMBL/GenBank/DDBJ whole genome shotgun (WGS) entry which is preliminary data.</text>
</comment>
<gene>
    <name evidence="14" type="ORF">AAG570_010525</name>
</gene>